<dbReference type="STRING" id="3750.A0A498JCU7"/>
<gene>
    <name evidence="2" type="ORF">DVH24_033533</name>
</gene>
<comment type="caution">
    <text evidence="2">The sequence shown here is derived from an EMBL/GenBank/DDBJ whole genome shotgun (WGS) entry which is preliminary data.</text>
</comment>
<dbReference type="EMBL" id="RDQH01000334">
    <property type="protein sequence ID" value="RXH92637.1"/>
    <property type="molecule type" value="Genomic_DNA"/>
</dbReference>
<organism evidence="2 3">
    <name type="scientific">Malus domestica</name>
    <name type="common">Apple</name>
    <name type="synonym">Pyrus malus</name>
    <dbReference type="NCBI Taxonomy" id="3750"/>
    <lineage>
        <taxon>Eukaryota</taxon>
        <taxon>Viridiplantae</taxon>
        <taxon>Streptophyta</taxon>
        <taxon>Embryophyta</taxon>
        <taxon>Tracheophyta</taxon>
        <taxon>Spermatophyta</taxon>
        <taxon>Magnoliopsida</taxon>
        <taxon>eudicotyledons</taxon>
        <taxon>Gunneridae</taxon>
        <taxon>Pentapetalae</taxon>
        <taxon>rosids</taxon>
        <taxon>fabids</taxon>
        <taxon>Rosales</taxon>
        <taxon>Rosaceae</taxon>
        <taxon>Amygdaloideae</taxon>
        <taxon>Maleae</taxon>
        <taxon>Malus</taxon>
    </lineage>
</organism>
<keyword evidence="1" id="KW-0472">Membrane</keyword>
<evidence type="ECO:0000313" key="3">
    <source>
        <dbReference type="Proteomes" id="UP000290289"/>
    </source>
</evidence>
<name>A0A498JCU7_MALDO</name>
<keyword evidence="1" id="KW-0812">Transmembrane</keyword>
<sequence>MGFFNWTSTWIPSSEWPSSVLTNQNPSTHFSAKKLKIKPSVESQLHSSSRITISNSKMLLVFTSDDGKLIHAVHDMFLGVGLGLLCMVMKCVLVPKFDDLTLTTPGTVLDLGALSYFWAALGVTPWLFDLFMVAFSEGLFRPTYKRVLIEILKIFCSGEEGVDNAKYNIPKWKTENANYKQSIETTKKKVYTC</sequence>
<reference evidence="2 3" key="1">
    <citation type="submission" date="2018-10" db="EMBL/GenBank/DDBJ databases">
        <title>A high-quality apple genome assembly.</title>
        <authorList>
            <person name="Hu J."/>
        </authorList>
    </citation>
    <scope>NUCLEOTIDE SEQUENCE [LARGE SCALE GENOMIC DNA]</scope>
    <source>
        <strain evidence="3">cv. HFTH1</strain>
        <tissue evidence="2">Young leaf</tissue>
    </source>
</reference>
<dbReference type="Proteomes" id="UP000290289">
    <property type="component" value="Chromosome 8"/>
</dbReference>
<feature type="transmembrane region" description="Helical" evidence="1">
    <location>
        <begin position="115"/>
        <end position="136"/>
    </location>
</feature>
<proteinExistence type="predicted"/>
<protein>
    <submittedName>
        <fullName evidence="2">Uncharacterized protein</fullName>
    </submittedName>
</protein>
<keyword evidence="1" id="KW-1133">Transmembrane helix</keyword>
<feature type="transmembrane region" description="Helical" evidence="1">
    <location>
        <begin position="76"/>
        <end position="95"/>
    </location>
</feature>
<accession>A0A498JCU7</accession>
<dbReference type="AlphaFoldDB" id="A0A498JCU7"/>
<keyword evidence="3" id="KW-1185">Reference proteome</keyword>
<evidence type="ECO:0000313" key="2">
    <source>
        <dbReference type="EMBL" id="RXH92637.1"/>
    </source>
</evidence>
<evidence type="ECO:0000256" key="1">
    <source>
        <dbReference type="SAM" id="Phobius"/>
    </source>
</evidence>